<dbReference type="OrthoDB" id="9153660at2"/>
<organism evidence="3 4">
    <name type="scientific">Cellulomonas composti</name>
    <dbReference type="NCBI Taxonomy" id="266130"/>
    <lineage>
        <taxon>Bacteria</taxon>
        <taxon>Bacillati</taxon>
        <taxon>Actinomycetota</taxon>
        <taxon>Actinomycetes</taxon>
        <taxon>Micrococcales</taxon>
        <taxon>Cellulomonadaceae</taxon>
        <taxon>Cellulomonas</taxon>
    </lineage>
</organism>
<evidence type="ECO:0000313" key="4">
    <source>
        <dbReference type="Proteomes" id="UP000321720"/>
    </source>
</evidence>
<feature type="compositionally biased region" description="Low complexity" evidence="1">
    <location>
        <begin position="756"/>
        <end position="787"/>
    </location>
</feature>
<dbReference type="EMBL" id="BJWG01000002">
    <property type="protein sequence ID" value="GEL94092.1"/>
    <property type="molecule type" value="Genomic_DNA"/>
</dbReference>
<name>A0A511J7W8_9CELL</name>
<feature type="compositionally biased region" description="Low complexity" evidence="1">
    <location>
        <begin position="543"/>
        <end position="558"/>
    </location>
</feature>
<dbReference type="AlphaFoldDB" id="A0A511J7W8"/>
<accession>A0A511J7W8</accession>
<feature type="region of interest" description="Disordered" evidence="1">
    <location>
        <begin position="701"/>
        <end position="787"/>
    </location>
</feature>
<protein>
    <recommendedName>
        <fullName evidence="2">eCIS core domain-containing protein</fullName>
    </recommendedName>
</protein>
<feature type="domain" description="eCIS core" evidence="2">
    <location>
        <begin position="106"/>
        <end position="180"/>
    </location>
</feature>
<evidence type="ECO:0000259" key="2">
    <source>
        <dbReference type="Pfam" id="PF13699"/>
    </source>
</evidence>
<sequence length="787" mass="83660">MGPEHAGTTTTAAAVQPHAPSPGAAHAVHLPAPLSVGAVGDPLEADADARAGRALARLERLPRASGRRPARRSTSLVVGRLGRAGGELDRATGDRIEELRAGGQELDGDVRRRMERAFGTSLGRVRLHADDEAARLSAGMSATAFTSGQDVFLGHGVDPGDPAGERVLAHELAHTLQPDQQPGTAPLRRYIEMGKYDGTRREDQAWYHAALGTGQGSRLPAVQIAIAKWMIESRHVTYRFSNKRELVETFTKATTAFTDAVARTGALVHVGPFTGPEDALTAWVPPARLSVPESERDGATTFQVIRQHPQERGDMHDVRAAAMLDERIRVILVVDDLGQLGDAAQIVDYYRGLPWVPFVIVGRGVPPPWSMNLWKTTSATAVMQREARARPDEISAELRKAATGGTEKVYTKLYDDVLDKTFHFDQLGRNDPIALINFRVSGHGAFTARQPSHPELDTGTAGFTQLWDAARDAGYRPIPVGEVSAAALAGCEFPKGTAFDPARHPHLIEYYKQVAAVVAAADAAASPKPAPAAASSIPGSTLAKPPGRAVRAARGPTPAAAPPAPLGPKLPARNVEYGLIARVADRFPRARAIGMRSGGLDAIAHAGIPVLSLDVKPTPEQVGELGDAYGHPEGWKRAAKREQIQPGHFHQAFVDVRHPGAGGSAAWLAGLPPHEALAALSDRNWPGEFSETDRRRIVEEITTSFGPLKEESDDEFDEKPDKKPDEKRAVGRGAGPTPRSATEKAPTAGGSLARLPAAKDPAARPIPAAASPGPLGPRPSSSGSEKK</sequence>
<dbReference type="InterPro" id="IPR025295">
    <property type="entry name" value="eCIS_core_dom"/>
</dbReference>
<keyword evidence="4" id="KW-1185">Reference proteome</keyword>
<comment type="caution">
    <text evidence="3">The sequence shown here is derived from an EMBL/GenBank/DDBJ whole genome shotgun (WGS) entry which is preliminary data.</text>
</comment>
<dbReference type="RefSeq" id="WP_146841696.1">
    <property type="nucleotide sequence ID" value="NZ_BJWG01000002.1"/>
</dbReference>
<gene>
    <name evidence="3" type="ORF">CCO02nite_07500</name>
</gene>
<evidence type="ECO:0000256" key="1">
    <source>
        <dbReference type="SAM" id="MobiDB-lite"/>
    </source>
</evidence>
<evidence type="ECO:0000313" key="3">
    <source>
        <dbReference type="EMBL" id="GEL94092.1"/>
    </source>
</evidence>
<feature type="region of interest" description="Disordered" evidence="1">
    <location>
        <begin position="528"/>
        <end position="567"/>
    </location>
</feature>
<dbReference type="Proteomes" id="UP000321720">
    <property type="component" value="Unassembled WGS sequence"/>
</dbReference>
<dbReference type="Pfam" id="PF13699">
    <property type="entry name" value="eCIS_core"/>
    <property type="match status" value="1"/>
</dbReference>
<feature type="region of interest" description="Disordered" evidence="1">
    <location>
        <begin position="1"/>
        <end position="25"/>
    </location>
</feature>
<proteinExistence type="predicted"/>
<feature type="compositionally biased region" description="Basic and acidic residues" evidence="1">
    <location>
        <begin position="719"/>
        <end position="729"/>
    </location>
</feature>
<reference evidence="3 4" key="1">
    <citation type="submission" date="2019-07" db="EMBL/GenBank/DDBJ databases">
        <title>Whole genome shotgun sequence of Cellulomonas composti NBRC 100758.</title>
        <authorList>
            <person name="Hosoyama A."/>
            <person name="Uohara A."/>
            <person name="Ohji S."/>
            <person name="Ichikawa N."/>
        </authorList>
    </citation>
    <scope>NUCLEOTIDE SEQUENCE [LARGE SCALE GENOMIC DNA]</scope>
    <source>
        <strain evidence="3 4">NBRC 100758</strain>
    </source>
</reference>